<dbReference type="EMBL" id="JADOUF010000001">
    <property type="protein sequence ID" value="MBG6135659.1"/>
    <property type="molecule type" value="Genomic_DNA"/>
</dbReference>
<dbReference type="PANTHER" id="PTHR33627:SF1">
    <property type="entry name" value="TRANSPOSASE"/>
    <property type="match status" value="1"/>
</dbReference>
<dbReference type="AlphaFoldDB" id="A0A8J7GMA0"/>
<protein>
    <submittedName>
        <fullName evidence="2">SRSO17 transposase</fullName>
    </submittedName>
</protein>
<comment type="caution">
    <text evidence="2">The sequence shown here is derived from an EMBL/GenBank/DDBJ whole genome shotgun (WGS) entry which is preliminary data.</text>
</comment>
<dbReference type="NCBIfam" id="NF033540">
    <property type="entry name" value="transpos_IS701"/>
    <property type="match status" value="1"/>
</dbReference>
<keyword evidence="3" id="KW-1185">Reference proteome</keyword>
<evidence type="ECO:0000313" key="2">
    <source>
        <dbReference type="EMBL" id="MBG6135659.1"/>
    </source>
</evidence>
<reference evidence="2" key="1">
    <citation type="submission" date="2020-11" db="EMBL/GenBank/DDBJ databases">
        <title>Sequencing the genomes of 1000 actinobacteria strains.</title>
        <authorList>
            <person name="Klenk H.-P."/>
        </authorList>
    </citation>
    <scope>NUCLEOTIDE SEQUENCE</scope>
    <source>
        <strain evidence="2">DSM 45356</strain>
    </source>
</reference>
<name>A0A8J7GMA0_9ACTN</name>
<dbReference type="RefSeq" id="WP_197002740.1">
    <property type="nucleotide sequence ID" value="NZ_BONS01000002.1"/>
</dbReference>
<proteinExistence type="predicted"/>
<evidence type="ECO:0000259" key="1">
    <source>
        <dbReference type="Pfam" id="PF13546"/>
    </source>
</evidence>
<gene>
    <name evidence="2" type="ORF">IW245_001853</name>
</gene>
<dbReference type="Pfam" id="PF13546">
    <property type="entry name" value="DDE_5"/>
    <property type="match status" value="1"/>
</dbReference>
<organism evidence="2 3">
    <name type="scientific">Longispora fulva</name>
    <dbReference type="NCBI Taxonomy" id="619741"/>
    <lineage>
        <taxon>Bacteria</taxon>
        <taxon>Bacillati</taxon>
        <taxon>Actinomycetota</taxon>
        <taxon>Actinomycetes</taxon>
        <taxon>Micromonosporales</taxon>
        <taxon>Micromonosporaceae</taxon>
        <taxon>Longispora</taxon>
    </lineage>
</organism>
<sequence>MIMPENAAVKDSWWVELEDLLARFAGRFGRVEPRRRAGEYVRGLLAPVARKTGSGLASAAGHASPDGMHKLLNSSRWDADAVRDDLRGYAVEHLGAADAVLVLREVSFTKKGTRSVGVQRQHSPATGRTENCQIGVFLTYASSRGTTVLDRELFLPRSWVDDPDRRTAAAVPTGRTYATRTQLAQAMVGRALTSDVPFSWVSGDEEQVRDPRFRRWLESRRVPYVLALPRPREGAVRRWTAVPDPDREWTVLARHPSRHAGWERWMLARRPLAHREDVSHYLGFCPAGTRTTDLVRVAEIRDRVHARLRAGTDQVGLEDYEVRQYHAWYRHMTLAMAAYSFLAAMADANPM</sequence>
<dbReference type="InterPro" id="IPR039365">
    <property type="entry name" value="IS701-like"/>
</dbReference>
<dbReference type="InterPro" id="IPR038721">
    <property type="entry name" value="IS701-like_DDE_dom"/>
</dbReference>
<dbReference type="PANTHER" id="PTHR33627">
    <property type="entry name" value="TRANSPOSASE"/>
    <property type="match status" value="1"/>
</dbReference>
<dbReference type="Proteomes" id="UP000622552">
    <property type="component" value="Unassembled WGS sequence"/>
</dbReference>
<accession>A0A8J7GMA0</accession>
<feature type="domain" description="Transposase IS701-like DDE" evidence="1">
    <location>
        <begin position="24"/>
        <end position="246"/>
    </location>
</feature>
<evidence type="ECO:0000313" key="3">
    <source>
        <dbReference type="Proteomes" id="UP000622552"/>
    </source>
</evidence>